<dbReference type="CDD" id="cd20704">
    <property type="entry name" value="Orc3"/>
    <property type="match status" value="1"/>
</dbReference>
<dbReference type="OrthoDB" id="10265211at2759"/>
<keyword evidence="3" id="KW-0235">DNA replication</keyword>
<evidence type="ECO:0000256" key="1">
    <source>
        <dbReference type="ARBA" id="ARBA00004123"/>
    </source>
</evidence>
<dbReference type="GO" id="GO:0031261">
    <property type="term" value="C:DNA replication preinitiation complex"/>
    <property type="evidence" value="ECO:0007669"/>
    <property type="project" value="TreeGrafter"/>
</dbReference>
<evidence type="ECO:0000259" key="8">
    <source>
        <dbReference type="Pfam" id="PF18137"/>
    </source>
</evidence>
<feature type="compositionally biased region" description="Polar residues" evidence="6">
    <location>
        <begin position="19"/>
        <end position="31"/>
    </location>
</feature>
<accession>A0A367YMM8</accession>
<dbReference type="Pfam" id="PF18137">
    <property type="entry name" value="WHD_ORC"/>
    <property type="match status" value="1"/>
</dbReference>
<comment type="caution">
    <text evidence="9">The sequence shown here is derived from an EMBL/GenBank/DDBJ whole genome shotgun (WGS) entry which is preliminary data.</text>
</comment>
<feature type="region of interest" description="Disordered" evidence="6">
    <location>
        <begin position="1"/>
        <end position="38"/>
    </location>
</feature>
<dbReference type="InterPro" id="IPR040855">
    <property type="entry name" value="ORC_WH_C"/>
</dbReference>
<gene>
    <name evidence="9" type="primary">Orc3_0</name>
    <name evidence="9" type="ORF">Cantr_02270</name>
</gene>
<evidence type="ECO:0000256" key="5">
    <source>
        <dbReference type="ARBA" id="ARBA00023242"/>
    </source>
</evidence>
<evidence type="ECO:0000256" key="4">
    <source>
        <dbReference type="ARBA" id="ARBA00023125"/>
    </source>
</evidence>
<dbReference type="PANTHER" id="PTHR12748">
    <property type="entry name" value="ORIGIN RECOGNITION COMPLEX SUBUNIT 3"/>
    <property type="match status" value="1"/>
</dbReference>
<comment type="similarity">
    <text evidence="2">Belongs to the ORC3 family.</text>
</comment>
<evidence type="ECO:0000256" key="3">
    <source>
        <dbReference type="ARBA" id="ARBA00022705"/>
    </source>
</evidence>
<dbReference type="Pfam" id="PF07034">
    <property type="entry name" value="ORC3_N"/>
    <property type="match status" value="1"/>
</dbReference>
<dbReference type="GO" id="GO:0005664">
    <property type="term" value="C:nuclear origin of replication recognition complex"/>
    <property type="evidence" value="ECO:0007669"/>
    <property type="project" value="InterPro"/>
</dbReference>
<proteinExistence type="inferred from homology"/>
<dbReference type="InterPro" id="IPR045667">
    <property type="entry name" value="ORC3_N"/>
</dbReference>
<evidence type="ECO:0000256" key="6">
    <source>
        <dbReference type="SAM" id="MobiDB-lite"/>
    </source>
</evidence>
<reference evidence="9 10" key="1">
    <citation type="submission" date="2018-06" db="EMBL/GenBank/DDBJ databases">
        <title>Whole genome sequencing of Candida tropicalis (genome annotated by CSBL at Korea University).</title>
        <authorList>
            <person name="Ahn J."/>
        </authorList>
    </citation>
    <scope>NUCLEOTIDE SEQUENCE [LARGE SCALE GENOMIC DNA]</scope>
    <source>
        <strain evidence="9 10">ATCC 20962</strain>
    </source>
</reference>
<dbReference type="AlphaFoldDB" id="A0A367YMM8"/>
<organism evidence="9 10">
    <name type="scientific">Candida viswanathii</name>
    <dbReference type="NCBI Taxonomy" id="5486"/>
    <lineage>
        <taxon>Eukaryota</taxon>
        <taxon>Fungi</taxon>
        <taxon>Dikarya</taxon>
        <taxon>Ascomycota</taxon>
        <taxon>Saccharomycotina</taxon>
        <taxon>Pichiomycetes</taxon>
        <taxon>Debaryomycetaceae</taxon>
        <taxon>Candida/Lodderomyces clade</taxon>
        <taxon>Candida</taxon>
    </lineage>
</organism>
<keyword evidence="4" id="KW-0238">DNA-binding</keyword>
<feature type="domain" description="Origin recognition complex subunit 3 N-terminal" evidence="7">
    <location>
        <begin position="37"/>
        <end position="360"/>
    </location>
</feature>
<dbReference type="EMBL" id="QLNQ01000001">
    <property type="protein sequence ID" value="RCK67145.1"/>
    <property type="molecule type" value="Genomic_DNA"/>
</dbReference>
<keyword evidence="5" id="KW-0539">Nucleus</keyword>
<evidence type="ECO:0000313" key="10">
    <source>
        <dbReference type="Proteomes" id="UP000253472"/>
    </source>
</evidence>
<dbReference type="GO" id="GO:0005656">
    <property type="term" value="C:nuclear pre-replicative complex"/>
    <property type="evidence" value="ECO:0007669"/>
    <property type="project" value="TreeGrafter"/>
</dbReference>
<evidence type="ECO:0000313" key="9">
    <source>
        <dbReference type="EMBL" id="RCK67145.1"/>
    </source>
</evidence>
<sequence length="677" mass="78583">MTRRERSSPDDDDIEDENLSSSVGNSTPDPQNDNDDLKTHYYITPKVSSDPSMFYRLYCRLTNQTVAQAKCESPFLTLFNGKEPASNTQHRFKSYNRVWQHQLAKIQSILDNANDDLFQDLIKFINLGSFNKLSVGYVQLTSNTANNLRILQEFYGYLDRKEGFDYKLITLNSKNFAYNIKTTLRDIVKQFNESFDKPRESYRLNYDLDTIADWYDQEELRTTKVVLVLEDTNLINNQLLNQLLKVLQAYVGRIPLKILMALSCDTVSSWTNSNISNDLRMFIEGYKFKSNDNKSLGYIILNNLFLTPELTPENPLLINSTLSTIILNRFENSNNSVDALIAEIKLCYMIYFYQLPLSILIDSEPLTDIYIDGLRKLPSFKKYVELKLHQNDPVVVELLKDNEAVVKLFHQARLNFRKFKLAVMNAINIIYQLHPNKPKQKFELYKLLINRKLLNSKYLFESIKNLSKLPHDVLERVIIGLTDNCKEVVGDIRDEHLIRLIKELSTLENLHSIQDIVQNYLDNQILSLPLDYFVFHEVFTLDGGIISEKHGKVQLEENYENLMSSLIQAELRGSIERGLNQSESYLANDLINVDKTCLPPVLCHIFKLYKEAPSKINMLDFYLAFKSTLDKQEYCPNGQDWDKVTYAWFLQAVQELNHIGLLHIKTDGLEKTIWKGV</sequence>
<evidence type="ECO:0000259" key="7">
    <source>
        <dbReference type="Pfam" id="PF07034"/>
    </source>
</evidence>
<dbReference type="Proteomes" id="UP000253472">
    <property type="component" value="Unassembled WGS sequence"/>
</dbReference>
<comment type="subcellular location">
    <subcellularLocation>
        <location evidence="1">Nucleus</location>
    </subcellularLocation>
</comment>
<dbReference type="GO" id="GO:0006270">
    <property type="term" value="P:DNA replication initiation"/>
    <property type="evidence" value="ECO:0007669"/>
    <property type="project" value="TreeGrafter"/>
</dbReference>
<keyword evidence="10" id="KW-1185">Reference proteome</keyword>
<evidence type="ECO:0000256" key="2">
    <source>
        <dbReference type="ARBA" id="ARBA00010977"/>
    </source>
</evidence>
<dbReference type="PANTHER" id="PTHR12748:SF0">
    <property type="entry name" value="ORIGIN RECOGNITION COMPLEX SUBUNIT 3"/>
    <property type="match status" value="1"/>
</dbReference>
<name>A0A367YMM8_9ASCO</name>
<protein>
    <submittedName>
        <fullName evidence="9">Origin recognition complex subunit 3</fullName>
    </submittedName>
</protein>
<dbReference type="STRING" id="5486.A0A367YMM8"/>
<dbReference type="InterPro" id="IPR020795">
    <property type="entry name" value="ORC3"/>
</dbReference>
<dbReference type="GO" id="GO:0003688">
    <property type="term" value="F:DNA replication origin binding"/>
    <property type="evidence" value="ECO:0007669"/>
    <property type="project" value="TreeGrafter"/>
</dbReference>
<feature type="domain" description="Origin recognition complex subunit 3 winged helix C-terminal" evidence="8">
    <location>
        <begin position="572"/>
        <end position="674"/>
    </location>
</feature>